<dbReference type="EMBL" id="MFJN01000060">
    <property type="protein sequence ID" value="OGG20026.1"/>
    <property type="molecule type" value="Genomic_DNA"/>
</dbReference>
<accession>A0A1F6A623</accession>
<dbReference type="GO" id="GO:0004739">
    <property type="term" value="F:pyruvate dehydrogenase (acetyl-transferring) activity"/>
    <property type="evidence" value="ECO:0007669"/>
    <property type="project" value="TreeGrafter"/>
</dbReference>
<comment type="cofactor">
    <cofactor evidence="1">
        <name>thiamine diphosphate</name>
        <dbReference type="ChEBI" id="CHEBI:58937"/>
    </cofactor>
</comment>
<dbReference type="InterPro" id="IPR050642">
    <property type="entry name" value="PDH_E1_Alpha_Subunit"/>
</dbReference>
<dbReference type="Proteomes" id="UP000177092">
    <property type="component" value="Unassembled WGS sequence"/>
</dbReference>
<dbReference type="InterPro" id="IPR001017">
    <property type="entry name" value="DH_E1"/>
</dbReference>
<dbReference type="GO" id="GO:0006086">
    <property type="term" value="P:pyruvate decarboxylation to acetyl-CoA"/>
    <property type="evidence" value="ECO:0007669"/>
    <property type="project" value="TreeGrafter"/>
</dbReference>
<dbReference type="CDD" id="cd02000">
    <property type="entry name" value="TPP_E1_PDC_ADC_BCADC"/>
    <property type="match status" value="1"/>
</dbReference>
<organism evidence="5 6">
    <name type="scientific">Candidatus Gottesmanbacteria bacterium RIFCSPHIGHO2_02_FULL_40_13</name>
    <dbReference type="NCBI Taxonomy" id="1798384"/>
    <lineage>
        <taxon>Bacteria</taxon>
        <taxon>Candidatus Gottesmaniibacteriota</taxon>
    </lineage>
</organism>
<sequence length="320" mass="36230">MKTKKNLLDLYHNLLRIRLVEEEIAQKYKEQEMRCPVHLCIGQEAIAAGISSLLHKEDIVFSGHRSHGHYLGKGGDLAKMIAEIYGKSTGCSLGRGGSQHLIDLEVNFYGANPIVAETIPVAVGTGLAQIYQKTGNIVAVYFGDAATEEGVTYESLNYASLKNLPVLFICENNLYSISTHIRERQPKRNIYKIALSSGIKAYSGDGMDILQVLELTKKSLSYIRKNKKPVFIEFMTYRFLEHVGPNPDPAGSRPDKEKNYWRKKCPVKQFEKYLLGKKILNLEIKAKIISRIKKEIQDAFLFAKESPYPERNLEERQAYA</sequence>
<evidence type="ECO:0000313" key="5">
    <source>
        <dbReference type="EMBL" id="OGG20026.1"/>
    </source>
</evidence>
<evidence type="ECO:0000256" key="3">
    <source>
        <dbReference type="ARBA" id="ARBA00023052"/>
    </source>
</evidence>
<evidence type="ECO:0000259" key="4">
    <source>
        <dbReference type="Pfam" id="PF00676"/>
    </source>
</evidence>
<evidence type="ECO:0000313" key="6">
    <source>
        <dbReference type="Proteomes" id="UP000177092"/>
    </source>
</evidence>
<gene>
    <name evidence="5" type="ORF">A3D03_06335</name>
</gene>
<dbReference type="Pfam" id="PF00676">
    <property type="entry name" value="E1_dh"/>
    <property type="match status" value="1"/>
</dbReference>
<reference evidence="5 6" key="1">
    <citation type="journal article" date="2016" name="Nat. Commun.">
        <title>Thousands of microbial genomes shed light on interconnected biogeochemical processes in an aquifer system.</title>
        <authorList>
            <person name="Anantharaman K."/>
            <person name="Brown C.T."/>
            <person name="Hug L.A."/>
            <person name="Sharon I."/>
            <person name="Castelle C.J."/>
            <person name="Probst A.J."/>
            <person name="Thomas B.C."/>
            <person name="Singh A."/>
            <person name="Wilkins M.J."/>
            <person name="Karaoz U."/>
            <person name="Brodie E.L."/>
            <person name="Williams K.H."/>
            <person name="Hubbard S.S."/>
            <person name="Banfield J.F."/>
        </authorList>
    </citation>
    <scope>NUCLEOTIDE SEQUENCE [LARGE SCALE GENOMIC DNA]</scope>
</reference>
<proteinExistence type="predicted"/>
<keyword evidence="3" id="KW-0786">Thiamine pyrophosphate</keyword>
<evidence type="ECO:0000256" key="1">
    <source>
        <dbReference type="ARBA" id="ARBA00001964"/>
    </source>
</evidence>
<dbReference type="PANTHER" id="PTHR11516:SF60">
    <property type="entry name" value="PYRUVATE DEHYDROGENASE E1 COMPONENT SUBUNIT ALPHA"/>
    <property type="match status" value="1"/>
</dbReference>
<evidence type="ECO:0000256" key="2">
    <source>
        <dbReference type="ARBA" id="ARBA00023002"/>
    </source>
</evidence>
<dbReference type="SUPFAM" id="SSF52518">
    <property type="entry name" value="Thiamin diphosphate-binding fold (THDP-binding)"/>
    <property type="match status" value="1"/>
</dbReference>
<name>A0A1F6A623_9BACT</name>
<dbReference type="PANTHER" id="PTHR11516">
    <property type="entry name" value="PYRUVATE DEHYDROGENASE E1 COMPONENT, ALPHA SUBUNIT BACTERIAL AND ORGANELLAR"/>
    <property type="match status" value="1"/>
</dbReference>
<comment type="caution">
    <text evidence="5">The sequence shown here is derived from an EMBL/GenBank/DDBJ whole genome shotgun (WGS) entry which is preliminary data.</text>
</comment>
<dbReference type="STRING" id="1798384.A3D03_06335"/>
<dbReference type="Gene3D" id="3.40.50.970">
    <property type="match status" value="1"/>
</dbReference>
<feature type="domain" description="Dehydrogenase E1 component" evidence="4">
    <location>
        <begin position="16"/>
        <end position="310"/>
    </location>
</feature>
<protein>
    <recommendedName>
        <fullName evidence="4">Dehydrogenase E1 component domain-containing protein</fullName>
    </recommendedName>
</protein>
<dbReference type="InterPro" id="IPR029061">
    <property type="entry name" value="THDP-binding"/>
</dbReference>
<keyword evidence="2" id="KW-0560">Oxidoreductase</keyword>
<dbReference type="AlphaFoldDB" id="A0A1F6A623"/>